<feature type="compositionally biased region" description="Polar residues" evidence="1">
    <location>
        <begin position="38"/>
        <end position="78"/>
    </location>
</feature>
<organism evidence="3 4">
    <name type="scientific">Chryseobacterium piscicola</name>
    <dbReference type="NCBI Taxonomy" id="551459"/>
    <lineage>
        <taxon>Bacteria</taxon>
        <taxon>Pseudomonadati</taxon>
        <taxon>Bacteroidota</taxon>
        <taxon>Flavobacteriia</taxon>
        <taxon>Flavobacteriales</taxon>
        <taxon>Weeksellaceae</taxon>
        <taxon>Chryseobacterium group</taxon>
        <taxon>Chryseobacterium</taxon>
    </lineage>
</organism>
<reference evidence="3" key="2">
    <citation type="submission" date="2017-01" db="EMBL/GenBank/DDBJ databases">
        <authorList>
            <person name="Mah S.A."/>
            <person name="Swanson W.J."/>
            <person name="Moy G.W."/>
            <person name="Vacquier V.D."/>
        </authorList>
    </citation>
    <scope>NUCLEOTIDE SEQUENCE [LARGE SCALE GENOMIC DNA]</scope>
    <source>
        <strain evidence="3">DSM 21068</strain>
    </source>
</reference>
<evidence type="ECO:0000313" key="4">
    <source>
        <dbReference type="Proteomes" id="UP000186246"/>
    </source>
</evidence>
<dbReference type="Proteomes" id="UP000186246">
    <property type="component" value="Unassembled WGS sequence"/>
</dbReference>
<dbReference type="EMBL" id="MUGO01000024">
    <property type="protein sequence ID" value="PQA90408.1"/>
    <property type="molecule type" value="Genomic_DNA"/>
</dbReference>
<feature type="compositionally biased region" description="Basic and acidic residues" evidence="1">
    <location>
        <begin position="27"/>
        <end position="37"/>
    </location>
</feature>
<reference evidence="4" key="3">
    <citation type="submission" date="2017-01" db="EMBL/GenBank/DDBJ databases">
        <authorList>
            <person name="Varghese N."/>
            <person name="Submissions S."/>
        </authorList>
    </citation>
    <scope>NUCLEOTIDE SEQUENCE [LARGE SCALE GENOMIC DNA]</scope>
    <source>
        <strain evidence="4">DSM 21068</strain>
    </source>
</reference>
<feature type="region of interest" description="Disordered" evidence="1">
    <location>
        <begin position="27"/>
        <end position="84"/>
    </location>
</feature>
<proteinExistence type="predicted"/>
<dbReference type="STRING" id="551459.SAMN05421796_108169"/>
<dbReference type="Proteomes" id="UP000238314">
    <property type="component" value="Unassembled WGS sequence"/>
</dbReference>
<dbReference type="AlphaFoldDB" id="A0A1N7NN34"/>
<evidence type="ECO:0000313" key="5">
    <source>
        <dbReference type="Proteomes" id="UP000238314"/>
    </source>
</evidence>
<evidence type="ECO:0000313" key="2">
    <source>
        <dbReference type="EMBL" id="PQA90408.1"/>
    </source>
</evidence>
<reference evidence="2 5" key="1">
    <citation type="submission" date="2016-11" db="EMBL/GenBank/DDBJ databases">
        <title>Whole genomes of Flavobacteriaceae.</title>
        <authorList>
            <person name="Stine C."/>
            <person name="Li C."/>
            <person name="Tadesse D."/>
        </authorList>
    </citation>
    <scope>NUCLEOTIDE SEQUENCE [LARGE SCALE GENOMIC DNA]</scope>
    <source>
        <strain evidence="2 5">DSM 21068</strain>
    </source>
</reference>
<name>A0A1N7NN34_9FLAO</name>
<protein>
    <submittedName>
        <fullName evidence="3">Uncharacterized protein</fullName>
    </submittedName>
</protein>
<keyword evidence="5" id="KW-1185">Reference proteome</keyword>
<evidence type="ECO:0000313" key="3">
    <source>
        <dbReference type="EMBL" id="SIS99687.1"/>
    </source>
</evidence>
<sequence length="84" mass="9147">MRNTLFGALLVLFCATSCADKKENREEFKEEHNKDATKNTIGDNAVANSESVDPADSSTSKIDTTKKPTNYKNLPPNTQGGGNR</sequence>
<dbReference type="RefSeq" id="WP_076452372.1">
    <property type="nucleotide sequence ID" value="NZ_FTOJ01000008.1"/>
</dbReference>
<dbReference type="EMBL" id="FTOJ01000008">
    <property type="protein sequence ID" value="SIS99687.1"/>
    <property type="molecule type" value="Genomic_DNA"/>
</dbReference>
<evidence type="ECO:0000256" key="1">
    <source>
        <dbReference type="SAM" id="MobiDB-lite"/>
    </source>
</evidence>
<dbReference type="OrthoDB" id="1273918at2"/>
<gene>
    <name evidence="2" type="ORF">B0A70_13795</name>
    <name evidence="3" type="ORF">SAMN05421796_108169</name>
</gene>
<accession>A0A1N7NN34</accession>